<dbReference type="AlphaFoldDB" id="A0A061GGI0"/>
<organism evidence="2 3">
    <name type="scientific">Theobroma cacao</name>
    <name type="common">Cacao</name>
    <name type="synonym">Cocoa</name>
    <dbReference type="NCBI Taxonomy" id="3641"/>
    <lineage>
        <taxon>Eukaryota</taxon>
        <taxon>Viridiplantae</taxon>
        <taxon>Streptophyta</taxon>
        <taxon>Embryophyta</taxon>
        <taxon>Tracheophyta</taxon>
        <taxon>Spermatophyta</taxon>
        <taxon>Magnoliopsida</taxon>
        <taxon>eudicotyledons</taxon>
        <taxon>Gunneridae</taxon>
        <taxon>Pentapetalae</taxon>
        <taxon>rosids</taxon>
        <taxon>malvids</taxon>
        <taxon>Malvales</taxon>
        <taxon>Malvaceae</taxon>
        <taxon>Byttnerioideae</taxon>
        <taxon>Theobroma</taxon>
    </lineage>
</organism>
<evidence type="ECO:0000313" key="3">
    <source>
        <dbReference type="Proteomes" id="UP000026915"/>
    </source>
</evidence>
<feature type="region of interest" description="Disordered" evidence="1">
    <location>
        <begin position="59"/>
        <end position="83"/>
    </location>
</feature>
<evidence type="ECO:0000256" key="1">
    <source>
        <dbReference type="SAM" id="MobiDB-lite"/>
    </source>
</evidence>
<evidence type="ECO:0000313" key="2">
    <source>
        <dbReference type="EMBL" id="EOY28247.1"/>
    </source>
</evidence>
<dbReference type="HOGENOM" id="CLU_2547178_0_0_1"/>
<protein>
    <submittedName>
        <fullName evidence="2">Uncharacterized protein</fullName>
    </submittedName>
</protein>
<sequence length="83" mass="9593">MYPEEDILTQMPKEICPKGTVETTKDSKCQRRFAQMDRRLHWRKLPEEISHTSNKEVNLPGVLFEGQSEVPSMEGDPQSKSCK</sequence>
<proteinExistence type="predicted"/>
<accession>A0A061GGI0</accession>
<dbReference type="InParanoid" id="A0A061GGI0"/>
<dbReference type="EMBL" id="CM001884">
    <property type="protein sequence ID" value="EOY28247.1"/>
    <property type="molecule type" value="Genomic_DNA"/>
</dbReference>
<reference evidence="2 3" key="1">
    <citation type="journal article" date="2013" name="Genome Biol.">
        <title>The genome sequence of the most widely cultivated cacao type and its use to identify candidate genes regulating pod color.</title>
        <authorList>
            <person name="Motamayor J.C."/>
            <person name="Mockaitis K."/>
            <person name="Schmutz J."/>
            <person name="Haiminen N."/>
            <person name="Iii D.L."/>
            <person name="Cornejo O."/>
            <person name="Findley S.D."/>
            <person name="Zheng P."/>
            <person name="Utro F."/>
            <person name="Royaert S."/>
            <person name="Saski C."/>
            <person name="Jenkins J."/>
            <person name="Podicheti R."/>
            <person name="Zhao M."/>
            <person name="Scheffler B.E."/>
            <person name="Stack J.C."/>
            <person name="Feltus F.A."/>
            <person name="Mustiga G.M."/>
            <person name="Amores F."/>
            <person name="Phillips W."/>
            <person name="Marelli J.P."/>
            <person name="May G.D."/>
            <person name="Shapiro H."/>
            <person name="Ma J."/>
            <person name="Bustamante C.D."/>
            <person name="Schnell R.J."/>
            <person name="Main D."/>
            <person name="Gilbert D."/>
            <person name="Parida L."/>
            <person name="Kuhn D.N."/>
        </authorList>
    </citation>
    <scope>NUCLEOTIDE SEQUENCE [LARGE SCALE GENOMIC DNA]</scope>
    <source>
        <strain evidence="3">cv. Matina 1-6</strain>
    </source>
</reference>
<name>A0A061GGI0_THECC</name>
<dbReference type="Gramene" id="EOY28247">
    <property type="protein sequence ID" value="EOY28247"/>
    <property type="gene ID" value="TCM_029871"/>
</dbReference>
<dbReference type="Proteomes" id="UP000026915">
    <property type="component" value="Chromosome 6"/>
</dbReference>
<gene>
    <name evidence="2" type="ORF">TCM_029871</name>
</gene>
<keyword evidence="3" id="KW-1185">Reference proteome</keyword>